<dbReference type="KEGG" id="celz:E5225_01790"/>
<keyword evidence="8" id="KW-1185">Reference proteome</keyword>
<dbReference type="PANTHER" id="PTHR42973">
    <property type="entry name" value="BINDING OXIDOREDUCTASE, PUTATIVE (AFU_ORTHOLOGUE AFUA_1G17690)-RELATED"/>
    <property type="match status" value="1"/>
</dbReference>
<dbReference type="CDD" id="cd01097">
    <property type="entry name" value="Tetrahydromethanopterin_reductase"/>
    <property type="match status" value="1"/>
</dbReference>
<dbReference type="InterPro" id="IPR011251">
    <property type="entry name" value="Luciferase-like_dom"/>
</dbReference>
<evidence type="ECO:0000256" key="4">
    <source>
        <dbReference type="ARBA" id="ARBA00022827"/>
    </source>
</evidence>
<dbReference type="RefSeq" id="WP_135973417.1">
    <property type="nucleotide sequence ID" value="NZ_CP039291.1"/>
</dbReference>
<evidence type="ECO:0000256" key="2">
    <source>
        <dbReference type="ARBA" id="ARBA00005466"/>
    </source>
</evidence>
<proteinExistence type="inferred from homology"/>
<keyword evidence="3" id="KW-0285">Flavoprotein</keyword>
<evidence type="ECO:0000256" key="5">
    <source>
        <dbReference type="ARBA" id="ARBA00023002"/>
    </source>
</evidence>
<dbReference type="Pfam" id="PF00296">
    <property type="entry name" value="Bac_luciferase"/>
    <property type="match status" value="1"/>
</dbReference>
<dbReference type="Gene3D" id="3.30.43.10">
    <property type="entry name" value="Uridine Diphospho-n-acetylenolpyruvylglucosamine Reductase, domain 2"/>
    <property type="match status" value="1"/>
</dbReference>
<gene>
    <name evidence="7" type="ORF">E5225_01790</name>
</gene>
<dbReference type="InterPro" id="IPR036661">
    <property type="entry name" value="Luciferase-like_sf"/>
</dbReference>
<dbReference type="InterPro" id="IPR036318">
    <property type="entry name" value="FAD-bd_PCMH-like_sf"/>
</dbReference>
<reference evidence="7 8" key="1">
    <citation type="submission" date="2019-04" db="EMBL/GenBank/DDBJ databases">
        <title>Isolation and identification of Cellulomonas shaoxiangyii sp. Nov. isolated from feces of the Tibetan antelopes (Pantholops hodgsonii) in the Qinghai-Tibet plateau of China.</title>
        <authorList>
            <person name="Tian Z."/>
        </authorList>
    </citation>
    <scope>NUCLEOTIDE SEQUENCE [LARGE SCALE GENOMIC DNA]</scope>
    <source>
        <strain evidence="7 8">Z28</strain>
    </source>
</reference>
<dbReference type="SUPFAM" id="SSF56176">
    <property type="entry name" value="FAD-binding/transporter-associated domain-like"/>
    <property type="match status" value="1"/>
</dbReference>
<keyword evidence="5" id="KW-0560">Oxidoreductase</keyword>
<dbReference type="PROSITE" id="PS00862">
    <property type="entry name" value="OX2_COVAL_FAD"/>
    <property type="match status" value="1"/>
</dbReference>
<dbReference type="GO" id="GO:0016705">
    <property type="term" value="F:oxidoreductase activity, acting on paired donors, with incorporation or reduction of molecular oxygen"/>
    <property type="evidence" value="ECO:0007669"/>
    <property type="project" value="InterPro"/>
</dbReference>
<dbReference type="InterPro" id="IPR050416">
    <property type="entry name" value="FAD-linked_Oxidoreductase"/>
</dbReference>
<feature type="domain" description="FAD-binding PCMH-type" evidence="6">
    <location>
        <begin position="346"/>
        <end position="517"/>
    </location>
</feature>
<dbReference type="EMBL" id="CP039291">
    <property type="protein sequence ID" value="QCB92473.1"/>
    <property type="molecule type" value="Genomic_DNA"/>
</dbReference>
<dbReference type="InterPro" id="IPR006094">
    <property type="entry name" value="Oxid_FAD_bind_N"/>
</dbReference>
<dbReference type="InterPro" id="IPR016166">
    <property type="entry name" value="FAD-bd_PCMH"/>
</dbReference>
<name>A0A4P7SJ00_9CELL</name>
<dbReference type="SUPFAM" id="SSF51679">
    <property type="entry name" value="Bacterial luciferase-like"/>
    <property type="match status" value="1"/>
</dbReference>
<evidence type="ECO:0000256" key="1">
    <source>
        <dbReference type="ARBA" id="ARBA00001974"/>
    </source>
</evidence>
<dbReference type="GO" id="GO:0071949">
    <property type="term" value="F:FAD binding"/>
    <property type="evidence" value="ECO:0007669"/>
    <property type="project" value="InterPro"/>
</dbReference>
<evidence type="ECO:0000313" key="7">
    <source>
        <dbReference type="EMBL" id="QCB92473.1"/>
    </source>
</evidence>
<keyword evidence="4" id="KW-0274">FAD</keyword>
<accession>A0A4P7SJ00</accession>
<dbReference type="OrthoDB" id="9775082at2"/>
<sequence length="754" mass="80081">MTDYGHELTFGTFLTPQAADPQAPVALAVLSEDAGLDLVTFQDHPYQPAFLDTWTLLTWAAARTERVHLAANVHNLPLRPPAVLARSVASLDLLSGGRAELGLGAGAFWDAIEAMGGRRLTPGQGVDALSEAIDVIRGLWDADERRPLRAGGEHHHVSGAKRGPAPLHDVGIWLGAYKPRMLRLVAEKADGWLPSMGYLQPGDLVRGNATIDEAATAAGRDPREIRRLLNLSGRFTPASDGLLVGPPERWVDDLVRLALEDGIGTFVLGTDDPRDIRTFAERVAPAVRDQVAAARAAAGTRTGPVRSVSRLAKRVEGIDYDAAPAGLDAVEPGDRRYGALRSTYMRRGEPGLVLLPRTHDEVVDALAYARAQRGPLAVRSGGHGISGRSTNDGGVVLDVRRLDQVEVVDEATRRVRLGAGATWGAVAAALAPRGWAISSGDYGGVGVGGLATTGGIGLLGRSYGLTIDHVVAAEVVTADGTVRRVDAEHEPELLWGLRGAGGNLGVVTWVEVEAAEVPDVVFATMVFDASEPGVLLERWGRMVEASPRRLTSFLHLQASSPGRGPIAQAMTVWADDDAQAAVEALEPMLGVAPVLDQRAQLTPYAGIVGPVARHHDGAAPPVSRSGLLPTMTADAAADLGRVLESGEAMLLQLRATGGAGNDLAPDATAYAHRHQAFSVTAFAGRPGRAGLDGTWDRLAYPHMDGLYLSFETDPRPERLLDAFPPATLDRLRALKRTYDPDHVFDQNFPIDPRG</sequence>
<dbReference type="InterPro" id="IPR006093">
    <property type="entry name" value="Oxy_OxRdtase_FAD_BS"/>
</dbReference>
<dbReference type="PANTHER" id="PTHR42973:SF39">
    <property type="entry name" value="FAD-BINDING PCMH-TYPE DOMAIN-CONTAINING PROTEIN"/>
    <property type="match status" value="1"/>
</dbReference>
<dbReference type="Gene3D" id="3.20.20.30">
    <property type="entry name" value="Luciferase-like domain"/>
    <property type="match status" value="1"/>
</dbReference>
<dbReference type="Gene3D" id="3.40.462.20">
    <property type="match status" value="1"/>
</dbReference>
<dbReference type="PROSITE" id="PS51387">
    <property type="entry name" value="FAD_PCMH"/>
    <property type="match status" value="1"/>
</dbReference>
<evidence type="ECO:0000259" key="6">
    <source>
        <dbReference type="PROSITE" id="PS51387"/>
    </source>
</evidence>
<dbReference type="AlphaFoldDB" id="A0A4P7SJ00"/>
<organism evidence="7 8">
    <name type="scientific">Cellulomonas shaoxiangyii</name>
    <dbReference type="NCBI Taxonomy" id="2566013"/>
    <lineage>
        <taxon>Bacteria</taxon>
        <taxon>Bacillati</taxon>
        <taxon>Actinomycetota</taxon>
        <taxon>Actinomycetes</taxon>
        <taxon>Micrococcales</taxon>
        <taxon>Cellulomonadaceae</taxon>
        <taxon>Cellulomonas</taxon>
    </lineage>
</organism>
<dbReference type="InterPro" id="IPR016167">
    <property type="entry name" value="FAD-bd_PCMH_sub1"/>
</dbReference>
<dbReference type="Gene3D" id="3.30.465.10">
    <property type="match status" value="1"/>
</dbReference>
<dbReference type="Pfam" id="PF01565">
    <property type="entry name" value="FAD_binding_4"/>
    <property type="match status" value="1"/>
</dbReference>
<protein>
    <submittedName>
        <fullName evidence="7">LLM class flavin-dependent oxidoreductase</fullName>
    </submittedName>
</protein>
<evidence type="ECO:0000313" key="8">
    <source>
        <dbReference type="Proteomes" id="UP000296469"/>
    </source>
</evidence>
<comment type="cofactor">
    <cofactor evidence="1">
        <name>FAD</name>
        <dbReference type="ChEBI" id="CHEBI:57692"/>
    </cofactor>
</comment>
<dbReference type="InterPro" id="IPR016169">
    <property type="entry name" value="FAD-bd_PCMH_sub2"/>
</dbReference>
<comment type="similarity">
    <text evidence="2">Belongs to the oxygen-dependent FAD-linked oxidoreductase family.</text>
</comment>
<evidence type="ECO:0000256" key="3">
    <source>
        <dbReference type="ARBA" id="ARBA00022630"/>
    </source>
</evidence>
<dbReference type="Proteomes" id="UP000296469">
    <property type="component" value="Chromosome"/>
</dbReference>